<organism evidence="2 3">
    <name type="scientific">Asanoa iriomotensis</name>
    <dbReference type="NCBI Taxonomy" id="234613"/>
    <lineage>
        <taxon>Bacteria</taxon>
        <taxon>Bacillati</taxon>
        <taxon>Actinomycetota</taxon>
        <taxon>Actinomycetes</taxon>
        <taxon>Micromonosporales</taxon>
        <taxon>Micromonosporaceae</taxon>
        <taxon>Asanoa</taxon>
    </lineage>
</organism>
<comment type="caution">
    <text evidence="2">The sequence shown here is derived from an EMBL/GenBank/DDBJ whole genome shotgun (WGS) entry which is preliminary data.</text>
</comment>
<dbReference type="InterPro" id="IPR050553">
    <property type="entry name" value="Thioredoxin_ResA/DsbE_sf"/>
</dbReference>
<name>A0ABQ4CAZ9_9ACTN</name>
<gene>
    <name evidence="2" type="ORF">Air01nite_60510</name>
</gene>
<evidence type="ECO:0000313" key="2">
    <source>
        <dbReference type="EMBL" id="GIF59956.1"/>
    </source>
</evidence>
<dbReference type="Gene3D" id="3.40.30.10">
    <property type="entry name" value="Glutaredoxin"/>
    <property type="match status" value="1"/>
</dbReference>
<dbReference type="InterPro" id="IPR036249">
    <property type="entry name" value="Thioredoxin-like_sf"/>
</dbReference>
<dbReference type="InterPro" id="IPR041017">
    <property type="entry name" value="Thioredoxin_10"/>
</dbReference>
<proteinExistence type="predicted"/>
<evidence type="ECO:0000259" key="1">
    <source>
        <dbReference type="Pfam" id="PF17991"/>
    </source>
</evidence>
<dbReference type="RefSeq" id="WP_203706777.1">
    <property type="nucleotide sequence ID" value="NZ_BAAALU010000008.1"/>
</dbReference>
<protein>
    <recommendedName>
        <fullName evidence="1">DipZ thioredoxin-like C-terminal domain-containing protein</fullName>
    </recommendedName>
</protein>
<keyword evidence="3" id="KW-1185">Reference proteome</keyword>
<reference evidence="2 3" key="1">
    <citation type="submission" date="2021-01" db="EMBL/GenBank/DDBJ databases">
        <title>Whole genome shotgun sequence of Asanoa iriomotensis NBRC 100142.</title>
        <authorList>
            <person name="Komaki H."/>
            <person name="Tamura T."/>
        </authorList>
    </citation>
    <scope>NUCLEOTIDE SEQUENCE [LARGE SCALE GENOMIC DNA]</scope>
    <source>
        <strain evidence="2 3">NBRC 100142</strain>
    </source>
</reference>
<evidence type="ECO:0000313" key="3">
    <source>
        <dbReference type="Proteomes" id="UP000624325"/>
    </source>
</evidence>
<accession>A0ABQ4CAZ9</accession>
<sequence>MTAMPTLTGATEWINSEPLGPGELAGRAVLVDFWTLTCINWLRTEPYVRAWDRAYRDDGLVVVGVHTPEFTFERETDLVRHAIEEREIEYAVAVDNDYEVWTAFDNHFWPALYLVDGDGVVRDHQFGEGRYAESERSVQRLLGLDRELVTGAVEGGGVEAEADWETLRTPESYLGYGRGGGFASAGPALDERRDYAFPGYLPQDRWALDGEWTIEREKVRLDGEGGSIAFRFQARDAHLVLANPTGRPIPFQVFLDGAKPGAAHGVDVDAEGVGVLREGRLYQLIRQPGPVAERILEITFNEPGAEGYAFTFG</sequence>
<dbReference type="PANTHER" id="PTHR42852">
    <property type="entry name" value="THIOL:DISULFIDE INTERCHANGE PROTEIN DSBE"/>
    <property type="match status" value="1"/>
</dbReference>
<feature type="domain" description="DipZ thioredoxin-like C-terminal" evidence="1">
    <location>
        <begin position="169"/>
        <end position="313"/>
    </location>
</feature>
<dbReference type="SUPFAM" id="SSF52833">
    <property type="entry name" value="Thioredoxin-like"/>
    <property type="match status" value="1"/>
</dbReference>
<dbReference type="EMBL" id="BONC01000057">
    <property type="protein sequence ID" value="GIF59956.1"/>
    <property type="molecule type" value="Genomic_DNA"/>
</dbReference>
<dbReference type="Proteomes" id="UP000624325">
    <property type="component" value="Unassembled WGS sequence"/>
</dbReference>
<dbReference type="Pfam" id="PF17991">
    <property type="entry name" value="Thioredoxin_10"/>
    <property type="match status" value="1"/>
</dbReference>
<dbReference type="Gene3D" id="2.60.120.260">
    <property type="entry name" value="Galactose-binding domain-like"/>
    <property type="match status" value="1"/>
</dbReference>
<dbReference type="PANTHER" id="PTHR42852:SF13">
    <property type="entry name" value="PROTEIN DIPZ"/>
    <property type="match status" value="1"/>
</dbReference>